<comment type="caution">
    <text evidence="3">The sequence shown here is derived from an EMBL/GenBank/DDBJ whole genome shotgun (WGS) entry which is preliminary data.</text>
</comment>
<evidence type="ECO:0000313" key="3">
    <source>
        <dbReference type="EMBL" id="MBB5055451.1"/>
    </source>
</evidence>
<dbReference type="InterPro" id="IPR032710">
    <property type="entry name" value="NTF2-like_dom_sf"/>
</dbReference>
<evidence type="ECO:0000259" key="2">
    <source>
        <dbReference type="Pfam" id="PF14534"/>
    </source>
</evidence>
<gene>
    <name evidence="3" type="ORF">HDF16_000120</name>
</gene>
<proteinExistence type="predicted"/>
<feature type="signal peptide" evidence="1">
    <location>
        <begin position="1"/>
        <end position="23"/>
    </location>
</feature>
<dbReference type="Gene3D" id="3.10.450.50">
    <property type="match status" value="1"/>
</dbReference>
<feature type="domain" description="DUF4440" evidence="2">
    <location>
        <begin position="42"/>
        <end position="140"/>
    </location>
</feature>
<name>A0A7W7Z9W7_9BACT</name>
<dbReference type="Proteomes" id="UP000540989">
    <property type="component" value="Unassembled WGS sequence"/>
</dbReference>
<protein>
    <recommendedName>
        <fullName evidence="2">DUF4440 domain-containing protein</fullName>
    </recommendedName>
</protein>
<dbReference type="InterPro" id="IPR027843">
    <property type="entry name" value="DUF4440"/>
</dbReference>
<evidence type="ECO:0000256" key="1">
    <source>
        <dbReference type="SAM" id="SignalP"/>
    </source>
</evidence>
<keyword evidence="1" id="KW-0732">Signal</keyword>
<evidence type="ECO:0000313" key="4">
    <source>
        <dbReference type="Proteomes" id="UP000540989"/>
    </source>
</evidence>
<dbReference type="Pfam" id="PF14534">
    <property type="entry name" value="DUF4440"/>
    <property type="match status" value="1"/>
</dbReference>
<dbReference type="AlphaFoldDB" id="A0A7W7Z9W7"/>
<organism evidence="3 4">
    <name type="scientific">Granulicella aggregans</name>
    <dbReference type="NCBI Taxonomy" id="474949"/>
    <lineage>
        <taxon>Bacteria</taxon>
        <taxon>Pseudomonadati</taxon>
        <taxon>Acidobacteriota</taxon>
        <taxon>Terriglobia</taxon>
        <taxon>Terriglobales</taxon>
        <taxon>Acidobacteriaceae</taxon>
        <taxon>Granulicella</taxon>
    </lineage>
</organism>
<feature type="chain" id="PRO_5031455923" description="DUF4440 domain-containing protein" evidence="1">
    <location>
        <begin position="24"/>
        <end position="151"/>
    </location>
</feature>
<dbReference type="SUPFAM" id="SSF54427">
    <property type="entry name" value="NTF2-like"/>
    <property type="match status" value="1"/>
</dbReference>
<dbReference type="RefSeq" id="WP_184213148.1">
    <property type="nucleotide sequence ID" value="NZ_JACHIP010000001.1"/>
</dbReference>
<dbReference type="EMBL" id="JACHIP010000001">
    <property type="protein sequence ID" value="MBB5055451.1"/>
    <property type="molecule type" value="Genomic_DNA"/>
</dbReference>
<reference evidence="3 4" key="1">
    <citation type="submission" date="2020-08" db="EMBL/GenBank/DDBJ databases">
        <title>Genomic Encyclopedia of Type Strains, Phase IV (KMG-V): Genome sequencing to study the core and pangenomes of soil and plant-associated prokaryotes.</title>
        <authorList>
            <person name="Whitman W."/>
        </authorList>
    </citation>
    <scope>NUCLEOTIDE SEQUENCE [LARGE SCALE GENOMIC DNA]</scope>
    <source>
        <strain evidence="3 4">M8UP14</strain>
    </source>
</reference>
<keyword evidence="4" id="KW-1185">Reference proteome</keyword>
<accession>A0A7W7Z9W7</accession>
<sequence>MASISRVFTAAVLSFALVPISHAQVPADDAALQKGLQVIADDFMLAWQKQDKTALSSFLAPEFIFAGPGGYRSRAVTLNGLGHCELGTYTLKDFEMRRTSAESAVLLYKIHRDLTCGGEKELANTINADAFLRRDGKWLMVMTTEIVVDKP</sequence>